<dbReference type="PANTHER" id="PTHR44757">
    <property type="entry name" value="DIGUANYLATE CYCLASE DGCP"/>
    <property type="match status" value="1"/>
</dbReference>
<dbReference type="AlphaFoldDB" id="A0A411YKV7"/>
<evidence type="ECO:0000256" key="2">
    <source>
        <dbReference type="SAM" id="Phobius"/>
    </source>
</evidence>
<dbReference type="PROSITE" id="PS50113">
    <property type="entry name" value="PAC"/>
    <property type="match status" value="1"/>
</dbReference>
<dbReference type="SUPFAM" id="SSF55785">
    <property type="entry name" value="PYP-like sensor domain (PAS domain)"/>
    <property type="match status" value="1"/>
</dbReference>
<dbReference type="Gene3D" id="3.30.70.270">
    <property type="match status" value="1"/>
</dbReference>
<dbReference type="CDD" id="cd01948">
    <property type="entry name" value="EAL"/>
    <property type="match status" value="1"/>
</dbReference>
<dbReference type="InterPro" id="IPR000014">
    <property type="entry name" value="PAS"/>
</dbReference>
<keyword evidence="2" id="KW-0472">Membrane</keyword>
<evidence type="ECO:0000259" key="4">
    <source>
        <dbReference type="PROSITE" id="PS50113"/>
    </source>
</evidence>
<dbReference type="Gene3D" id="3.30.450.20">
    <property type="entry name" value="PAS domain"/>
    <property type="match status" value="1"/>
</dbReference>
<feature type="region of interest" description="Disordered" evidence="1">
    <location>
        <begin position="928"/>
        <end position="948"/>
    </location>
</feature>
<feature type="compositionally biased region" description="Gly residues" evidence="1">
    <location>
        <begin position="15"/>
        <end position="32"/>
    </location>
</feature>
<dbReference type="Proteomes" id="UP000291469">
    <property type="component" value="Chromosome"/>
</dbReference>
<dbReference type="Pfam" id="PF00990">
    <property type="entry name" value="GGDEF"/>
    <property type="match status" value="1"/>
</dbReference>
<keyword evidence="2" id="KW-1133">Transmembrane helix</keyword>
<protein>
    <submittedName>
        <fullName evidence="7">EAL domain-containing protein</fullName>
    </submittedName>
</protein>
<evidence type="ECO:0000313" key="8">
    <source>
        <dbReference type="Proteomes" id="UP000291469"/>
    </source>
</evidence>
<feature type="transmembrane region" description="Helical" evidence="2">
    <location>
        <begin position="122"/>
        <end position="140"/>
    </location>
</feature>
<feature type="transmembrane region" description="Helical" evidence="2">
    <location>
        <begin position="53"/>
        <end position="73"/>
    </location>
</feature>
<evidence type="ECO:0000256" key="1">
    <source>
        <dbReference type="SAM" id="MobiDB-lite"/>
    </source>
</evidence>
<gene>
    <name evidence="7" type="ORF">ER308_21155</name>
</gene>
<dbReference type="PROSITE" id="PS50112">
    <property type="entry name" value="PAS"/>
    <property type="match status" value="1"/>
</dbReference>
<dbReference type="Pfam" id="PF08448">
    <property type="entry name" value="PAS_4"/>
    <property type="match status" value="1"/>
</dbReference>
<dbReference type="SUPFAM" id="SSF141868">
    <property type="entry name" value="EAL domain-like"/>
    <property type="match status" value="1"/>
</dbReference>
<dbReference type="CDD" id="cd01949">
    <property type="entry name" value="GGDEF"/>
    <property type="match status" value="1"/>
</dbReference>
<dbReference type="PROSITE" id="PS50883">
    <property type="entry name" value="EAL"/>
    <property type="match status" value="1"/>
</dbReference>
<dbReference type="Gene3D" id="3.20.20.450">
    <property type="entry name" value="EAL domain"/>
    <property type="match status" value="1"/>
</dbReference>
<feature type="region of interest" description="Disordered" evidence="1">
    <location>
        <begin position="1"/>
        <end position="32"/>
    </location>
</feature>
<feature type="transmembrane region" description="Helical" evidence="2">
    <location>
        <begin position="85"/>
        <end position="102"/>
    </location>
</feature>
<dbReference type="InterPro" id="IPR035919">
    <property type="entry name" value="EAL_sf"/>
</dbReference>
<dbReference type="Pfam" id="PF00563">
    <property type="entry name" value="EAL"/>
    <property type="match status" value="1"/>
</dbReference>
<feature type="domain" description="GGDEF" evidence="6">
    <location>
        <begin position="533"/>
        <end position="666"/>
    </location>
</feature>
<dbReference type="SMART" id="SM00052">
    <property type="entry name" value="EAL"/>
    <property type="match status" value="1"/>
</dbReference>
<dbReference type="InterPro" id="IPR000700">
    <property type="entry name" value="PAS-assoc_C"/>
</dbReference>
<dbReference type="EMBL" id="CP036402">
    <property type="protein sequence ID" value="QBI21816.1"/>
    <property type="molecule type" value="Genomic_DNA"/>
</dbReference>
<feature type="domain" description="PAS" evidence="3">
    <location>
        <begin position="378"/>
        <end position="441"/>
    </location>
</feature>
<accession>A0A411YKV7</accession>
<dbReference type="SMART" id="SM00267">
    <property type="entry name" value="GGDEF"/>
    <property type="match status" value="1"/>
</dbReference>
<dbReference type="KEGG" id="erz:ER308_21155"/>
<evidence type="ECO:0000259" key="6">
    <source>
        <dbReference type="PROSITE" id="PS50887"/>
    </source>
</evidence>
<keyword evidence="8" id="KW-1185">Reference proteome</keyword>
<reference evidence="7 8" key="1">
    <citation type="submission" date="2019-01" db="EMBL/GenBank/DDBJ databases">
        <title>Egibacter rhizosphaerae EGI 80759T.</title>
        <authorList>
            <person name="Chen D.-D."/>
            <person name="Tian Y."/>
            <person name="Jiao J.-Y."/>
            <person name="Zhang X.-T."/>
            <person name="Zhang Y.-G."/>
            <person name="Zhang Y."/>
            <person name="Xiao M."/>
            <person name="Shu W.-S."/>
            <person name="Li W.-J."/>
        </authorList>
    </citation>
    <scope>NUCLEOTIDE SEQUENCE [LARGE SCALE GENOMIC DNA]</scope>
    <source>
        <strain evidence="7 8">EGI 80759</strain>
    </source>
</reference>
<name>A0A411YKV7_9ACTN</name>
<dbReference type="SUPFAM" id="SSF55073">
    <property type="entry name" value="Nucleotide cyclase"/>
    <property type="match status" value="1"/>
</dbReference>
<feature type="domain" description="EAL" evidence="5">
    <location>
        <begin position="675"/>
        <end position="928"/>
    </location>
</feature>
<proteinExistence type="predicted"/>
<dbReference type="InterPro" id="IPR001633">
    <property type="entry name" value="EAL_dom"/>
</dbReference>
<dbReference type="InterPro" id="IPR013656">
    <property type="entry name" value="PAS_4"/>
</dbReference>
<keyword evidence="2" id="KW-0812">Transmembrane</keyword>
<dbReference type="CDD" id="cd00130">
    <property type="entry name" value="PAS"/>
    <property type="match status" value="1"/>
</dbReference>
<dbReference type="OrthoDB" id="5179666at2"/>
<dbReference type="InterPro" id="IPR052155">
    <property type="entry name" value="Biofilm_reg_signaling"/>
</dbReference>
<dbReference type="NCBIfam" id="TIGR00254">
    <property type="entry name" value="GGDEF"/>
    <property type="match status" value="1"/>
</dbReference>
<dbReference type="InterPro" id="IPR000160">
    <property type="entry name" value="GGDEF_dom"/>
</dbReference>
<feature type="domain" description="PAC" evidence="4">
    <location>
        <begin position="450"/>
        <end position="501"/>
    </location>
</feature>
<dbReference type="NCBIfam" id="TIGR00229">
    <property type="entry name" value="sensory_box"/>
    <property type="match status" value="1"/>
</dbReference>
<dbReference type="FunFam" id="3.30.70.270:FF:000001">
    <property type="entry name" value="Diguanylate cyclase domain protein"/>
    <property type="match status" value="1"/>
</dbReference>
<dbReference type="SMART" id="SM00091">
    <property type="entry name" value="PAS"/>
    <property type="match status" value="1"/>
</dbReference>
<dbReference type="InterPro" id="IPR035965">
    <property type="entry name" value="PAS-like_dom_sf"/>
</dbReference>
<dbReference type="InterPro" id="IPR043128">
    <property type="entry name" value="Rev_trsase/Diguanyl_cyclase"/>
</dbReference>
<evidence type="ECO:0000259" key="3">
    <source>
        <dbReference type="PROSITE" id="PS50112"/>
    </source>
</evidence>
<sequence>MVQPARIPPIRGVGSSCGGSTGPLSGTPGGGGGESVLRVLTVLPLRGPESSAAYHRAFLVATSVYAVAVSAYVLADGGRSAGERLTILGLVGLVVLRAWWTGNRRPPSVVGDAAELTAMGTLAALLGSLIPILGLLLFAWCTRVAQGRRDMARAAAIYGGAYLIALAGAWDSPSVGFATVAIAAPLVGLHPFAAGWLLQALEAAERATRREEVLAASSTELGTARTLEDLDAAVGAALDRLTQLTDDATAFFARTDETAATVEIAQTRGDGAEGLRGTRIDVGELRTALDHLERRGVRSTLVLGPQSARSLGRQWGVELPQGHLTLGLVVVASQLSGVVAVGTPEVLGSNDRDALAALASEIGLVLDRLHLLEALEGSERRFRALVEHSSDLVLEVDRAGTIHLASAQARSLLGTAPEGLRGTCLFDLVHQDDREHVQHLLTEPGRRATVSAEWRFRHRDGHWIDTETALSDRRDDPDMADYVLTTRDVSERKALQRELSHQAFHDTLTGAANRALFAERLGHALERRAATNATAAVFFIDLDGFKRVNDQYGHSFGDRVLVATTDRVRTTVRTQDTVARLGGDEFAVLLEGLADAADARRIADRVAEVLARPMELDGVSVRCRASVGLAFLRPEDRDVEAMLRRADLAMYQAKAAGPGTVVEHSARLEDATRTRHALENDLHAAIPQGEIAVWYQPLVTVEDGTVVGLEALARWNSSRHGQVPPGVFIPLAEEIGLIDEIDQHVLGVACRDLAGWRVHHPDLTVSVNVSARNLESDGLVTAVEDTLADTGLPGQALVLELTETAIMQYPATAGAVIEELRSRSVRVALDDFGTGYSALGHLARFPLDQLKIDRVFLTGAQGGERGEQMLTAIVELGRRLGIDTVAEGVEESHHRDALVEARCKFAQGYLFGGPAPAETIAGRLQLVGGAGSSSRRPARRVPIEHPGG</sequence>
<organism evidence="7 8">
    <name type="scientific">Egibacter rhizosphaerae</name>
    <dbReference type="NCBI Taxonomy" id="1670831"/>
    <lineage>
        <taxon>Bacteria</taxon>
        <taxon>Bacillati</taxon>
        <taxon>Actinomycetota</taxon>
        <taxon>Nitriliruptoria</taxon>
        <taxon>Egibacterales</taxon>
        <taxon>Egibacteraceae</taxon>
        <taxon>Egibacter</taxon>
    </lineage>
</organism>
<evidence type="ECO:0000313" key="7">
    <source>
        <dbReference type="EMBL" id="QBI21816.1"/>
    </source>
</evidence>
<dbReference type="PROSITE" id="PS50887">
    <property type="entry name" value="GGDEF"/>
    <property type="match status" value="1"/>
</dbReference>
<dbReference type="PANTHER" id="PTHR44757:SF2">
    <property type="entry name" value="BIOFILM ARCHITECTURE MAINTENANCE PROTEIN MBAA"/>
    <property type="match status" value="1"/>
</dbReference>
<evidence type="ECO:0000259" key="5">
    <source>
        <dbReference type="PROSITE" id="PS50883"/>
    </source>
</evidence>
<dbReference type="InterPro" id="IPR029787">
    <property type="entry name" value="Nucleotide_cyclase"/>
</dbReference>